<dbReference type="Gene3D" id="1.10.10.10">
    <property type="entry name" value="Winged helix-like DNA-binding domain superfamily/Winged helix DNA-binding domain"/>
    <property type="match status" value="1"/>
</dbReference>
<sequence>MKEITLPSKLIAMFESDPVVGWAVKDNNSRFIYVNNTFKAWQTISTSYDYEGLNIRDIPVPVSEFADIFNQQEREIERTGKPVKAITTHIQGREKIMQPAYNIQEPLYDEHHNCTGTVISVRPVRIITPTSLLNGKIIQHATFQSPSEVFTEKEWEVVYLLDCGMRLKEISSILSITVDAVNGRLRSCYRKTGLNSLSGLKQYCRDNRFDNYIPQFFLKKGHIIIRG</sequence>
<dbReference type="KEGG" id="epi:Q3V30_00585"/>
<dbReference type="EMBL" id="CP132353">
    <property type="protein sequence ID" value="WLS79049.1"/>
    <property type="molecule type" value="Genomic_DNA"/>
</dbReference>
<evidence type="ECO:0000259" key="2">
    <source>
        <dbReference type="SMART" id="SM00421"/>
    </source>
</evidence>
<reference evidence="3 4" key="1">
    <citation type="submission" date="2023-07" db="EMBL/GenBank/DDBJ databases">
        <title>Pathogenic bacteria of pear tree diseases.</title>
        <authorList>
            <person name="Zhang Z."/>
            <person name="He L."/>
            <person name="Huang R."/>
        </authorList>
    </citation>
    <scope>NUCLEOTIDE SEQUENCE [LARGE SCALE GENOMIC DNA]</scope>
    <source>
        <strain evidence="3 4">DE2</strain>
    </source>
</reference>
<evidence type="ECO:0000313" key="4">
    <source>
        <dbReference type="Proteomes" id="UP001228139"/>
    </source>
</evidence>
<evidence type="ECO:0000256" key="1">
    <source>
        <dbReference type="ARBA" id="ARBA00023125"/>
    </source>
</evidence>
<dbReference type="InterPro" id="IPR016032">
    <property type="entry name" value="Sig_transdc_resp-reg_C-effctor"/>
</dbReference>
<protein>
    <submittedName>
        <fullName evidence="3">Helix-turn-helix transcriptional regulator</fullName>
    </submittedName>
</protein>
<dbReference type="Gene3D" id="3.30.450.20">
    <property type="entry name" value="PAS domain"/>
    <property type="match status" value="1"/>
</dbReference>
<dbReference type="SMART" id="SM00421">
    <property type="entry name" value="HTH_LUXR"/>
    <property type="match status" value="1"/>
</dbReference>
<accession>A0AA50DJ78</accession>
<dbReference type="Proteomes" id="UP001228139">
    <property type="component" value="Chromosome"/>
</dbReference>
<dbReference type="RefSeq" id="WP_306209472.1">
    <property type="nucleotide sequence ID" value="NZ_CP132353.1"/>
</dbReference>
<dbReference type="GO" id="GO:0006355">
    <property type="term" value="P:regulation of DNA-templated transcription"/>
    <property type="evidence" value="ECO:0007669"/>
    <property type="project" value="InterPro"/>
</dbReference>
<organism evidence="3 4">
    <name type="scientific">Erwinia pyri</name>
    <dbReference type="NCBI Taxonomy" id="3062598"/>
    <lineage>
        <taxon>Bacteria</taxon>
        <taxon>Pseudomonadati</taxon>
        <taxon>Pseudomonadota</taxon>
        <taxon>Gammaproteobacteria</taxon>
        <taxon>Enterobacterales</taxon>
        <taxon>Erwiniaceae</taxon>
        <taxon>Erwinia</taxon>
    </lineage>
</organism>
<evidence type="ECO:0000313" key="3">
    <source>
        <dbReference type="EMBL" id="WLS79049.1"/>
    </source>
</evidence>
<dbReference type="SUPFAM" id="SSF46894">
    <property type="entry name" value="C-terminal effector domain of the bipartite response regulators"/>
    <property type="match status" value="1"/>
</dbReference>
<keyword evidence="1" id="KW-0238">DNA-binding</keyword>
<feature type="domain" description="HTH luxR-type" evidence="2">
    <location>
        <begin position="147"/>
        <end position="204"/>
    </location>
</feature>
<dbReference type="AlphaFoldDB" id="A0AA50DJ78"/>
<name>A0AA50DJ78_9GAMM</name>
<dbReference type="InterPro" id="IPR036388">
    <property type="entry name" value="WH-like_DNA-bd_sf"/>
</dbReference>
<dbReference type="GO" id="GO:0003677">
    <property type="term" value="F:DNA binding"/>
    <property type="evidence" value="ECO:0007669"/>
    <property type="project" value="UniProtKB-KW"/>
</dbReference>
<keyword evidence="4" id="KW-1185">Reference proteome</keyword>
<dbReference type="InterPro" id="IPR000792">
    <property type="entry name" value="Tscrpt_reg_LuxR_C"/>
</dbReference>
<gene>
    <name evidence="3" type="ORF">Q3V30_00585</name>
</gene>
<proteinExistence type="predicted"/>